<dbReference type="GO" id="GO:0003918">
    <property type="term" value="F:DNA topoisomerase type II (double strand cut, ATP-hydrolyzing) activity"/>
    <property type="evidence" value="ECO:0007669"/>
    <property type="project" value="UniProtKB-EC"/>
</dbReference>
<dbReference type="Gene3D" id="1.10.268.10">
    <property type="entry name" value="Topoisomerase, domain 3"/>
    <property type="match status" value="1"/>
</dbReference>
<dbReference type="InterPro" id="IPR013760">
    <property type="entry name" value="Topo_IIA-like_dom_sf"/>
</dbReference>
<evidence type="ECO:0000256" key="1">
    <source>
        <dbReference type="ARBA" id="ARBA00000185"/>
    </source>
</evidence>
<protein>
    <submittedName>
        <fullName evidence="3">DNA gyrase/topoisomerase IV, subunit A</fullName>
    </submittedName>
</protein>
<dbReference type="EMBL" id="FNDO01000012">
    <property type="protein sequence ID" value="SDH75227.1"/>
    <property type="molecule type" value="Genomic_DNA"/>
</dbReference>
<proteinExistence type="predicted"/>
<dbReference type="RefSeq" id="WP_143024789.1">
    <property type="nucleotide sequence ID" value="NZ_FNDO01000012.1"/>
</dbReference>
<organism evidence="3 4">
    <name type="scientific">Bacteroides ovatus</name>
    <dbReference type="NCBI Taxonomy" id="28116"/>
    <lineage>
        <taxon>Bacteria</taxon>
        <taxon>Pseudomonadati</taxon>
        <taxon>Bacteroidota</taxon>
        <taxon>Bacteroidia</taxon>
        <taxon>Bacteroidales</taxon>
        <taxon>Bacteroidaceae</taxon>
        <taxon>Bacteroides</taxon>
    </lineage>
</organism>
<reference evidence="3 4" key="1">
    <citation type="submission" date="2016-10" db="EMBL/GenBank/DDBJ databases">
        <authorList>
            <person name="de Groot N.N."/>
        </authorList>
    </citation>
    <scope>NUCLEOTIDE SEQUENCE [LARGE SCALE GENOMIC DNA]</scope>
    <source>
        <strain evidence="3 4">NLAE-zl-C57</strain>
    </source>
</reference>
<evidence type="ECO:0000256" key="2">
    <source>
        <dbReference type="ARBA" id="ARBA00023029"/>
    </source>
</evidence>
<dbReference type="Proteomes" id="UP000181870">
    <property type="component" value="Unassembled WGS sequence"/>
</dbReference>
<dbReference type="SUPFAM" id="SSF56719">
    <property type="entry name" value="Type II DNA topoisomerase"/>
    <property type="match status" value="1"/>
</dbReference>
<dbReference type="GO" id="GO:0003677">
    <property type="term" value="F:DNA binding"/>
    <property type="evidence" value="ECO:0007669"/>
    <property type="project" value="InterPro"/>
</dbReference>
<evidence type="ECO:0000313" key="4">
    <source>
        <dbReference type="Proteomes" id="UP000181870"/>
    </source>
</evidence>
<dbReference type="AlphaFoldDB" id="A0A1G8EZG9"/>
<keyword evidence="3" id="KW-0413">Isomerase</keyword>
<sequence length="285" mass="33459">MTNNWRSKRTFLSLSLSDNQTNKLQNIIIHNMNNIQVSLKADNQNGILSIQGVDLFSIIDTDWNWNNISFIQDSCVRAFFIRAKKLLNNNIAEEEEDNQVFNDASKNSEEINSYYEKEFGYSEWTLPEIEDYDPSDETEINYDVDDLDRTEINLSIPYYKIIWHESIYQYIYDNLNLWACKIEEDIKVYKELCNIIDNIPTIISTIRHENSTPKAILSLMQKFNISKQTAETIVNMKLYILSTLTVGDCENTLQYKKELRGTVTKLIILKKKITETYRANEKIKK</sequence>
<gene>
    <name evidence="3" type="ORF">SAMN05192582_101229</name>
</gene>
<dbReference type="InterPro" id="IPR013757">
    <property type="entry name" value="Topo_IIA_A_a_sf"/>
</dbReference>
<dbReference type="GO" id="GO:0005524">
    <property type="term" value="F:ATP binding"/>
    <property type="evidence" value="ECO:0007669"/>
    <property type="project" value="InterPro"/>
</dbReference>
<accession>A0A1G8EZG9</accession>
<evidence type="ECO:0000313" key="3">
    <source>
        <dbReference type="EMBL" id="SDH75227.1"/>
    </source>
</evidence>
<keyword evidence="2" id="KW-0799">Topoisomerase</keyword>
<comment type="catalytic activity">
    <reaction evidence="1">
        <text>ATP-dependent breakage, passage and rejoining of double-stranded DNA.</text>
        <dbReference type="EC" id="5.6.2.2"/>
    </reaction>
</comment>
<name>A0A1G8EZG9_BACOV</name>